<proteinExistence type="predicted"/>
<reference evidence="2 3" key="1">
    <citation type="submission" date="2024-08" db="EMBL/GenBank/DDBJ databases">
        <authorList>
            <person name="Cucini C."/>
            <person name="Frati F."/>
        </authorList>
    </citation>
    <scope>NUCLEOTIDE SEQUENCE [LARGE SCALE GENOMIC DNA]</scope>
</reference>
<dbReference type="Proteomes" id="UP001642540">
    <property type="component" value="Unassembled WGS sequence"/>
</dbReference>
<accession>A0ABP1PP96</accession>
<gene>
    <name evidence="2" type="ORF">ODALV1_LOCUS2209</name>
</gene>
<evidence type="ECO:0000313" key="2">
    <source>
        <dbReference type="EMBL" id="CAL8072518.1"/>
    </source>
</evidence>
<keyword evidence="1" id="KW-1133">Transmembrane helix</keyword>
<evidence type="ECO:0000256" key="1">
    <source>
        <dbReference type="SAM" id="Phobius"/>
    </source>
</evidence>
<keyword evidence="1" id="KW-0472">Membrane</keyword>
<keyword evidence="3" id="KW-1185">Reference proteome</keyword>
<keyword evidence="1" id="KW-0812">Transmembrane</keyword>
<name>A0ABP1PP96_9HEXA</name>
<organism evidence="2 3">
    <name type="scientific">Orchesella dallaii</name>
    <dbReference type="NCBI Taxonomy" id="48710"/>
    <lineage>
        <taxon>Eukaryota</taxon>
        <taxon>Metazoa</taxon>
        <taxon>Ecdysozoa</taxon>
        <taxon>Arthropoda</taxon>
        <taxon>Hexapoda</taxon>
        <taxon>Collembola</taxon>
        <taxon>Entomobryomorpha</taxon>
        <taxon>Entomobryoidea</taxon>
        <taxon>Orchesellidae</taxon>
        <taxon>Orchesellinae</taxon>
        <taxon>Orchesella</taxon>
    </lineage>
</organism>
<dbReference type="EMBL" id="CAXLJM020000007">
    <property type="protein sequence ID" value="CAL8072518.1"/>
    <property type="molecule type" value="Genomic_DNA"/>
</dbReference>
<feature type="transmembrane region" description="Helical" evidence="1">
    <location>
        <begin position="45"/>
        <end position="68"/>
    </location>
</feature>
<comment type="caution">
    <text evidence="2">The sequence shown here is derived from an EMBL/GenBank/DDBJ whole genome shotgun (WGS) entry which is preliminary data.</text>
</comment>
<sequence length="76" mass="8491">MTCHLETIKLWLKKGDNAKKVPSDELNLVLHEIIAKDIGIRGSDIFTLTYDVVAAILSLIVTFFVICVQQTGAFRD</sequence>
<evidence type="ECO:0000313" key="3">
    <source>
        <dbReference type="Proteomes" id="UP001642540"/>
    </source>
</evidence>
<protein>
    <submittedName>
        <fullName evidence="2">Uncharacterized protein</fullName>
    </submittedName>
</protein>